<protein>
    <submittedName>
        <fullName evidence="6">Putative asparagine synthase</fullName>
    </submittedName>
</protein>
<dbReference type="InterPro" id="IPR017932">
    <property type="entry name" value="GATase_2_dom"/>
</dbReference>
<dbReference type="Gene3D" id="3.60.20.10">
    <property type="entry name" value="Glutamine Phosphoribosylpyrophosphate, subunit 1, domain 1"/>
    <property type="match status" value="1"/>
</dbReference>
<dbReference type="GO" id="GO:0004066">
    <property type="term" value="F:asparagine synthase (glutamine-hydrolyzing) activity"/>
    <property type="evidence" value="ECO:0007669"/>
    <property type="project" value="InterPro"/>
</dbReference>
<dbReference type="CDD" id="cd01991">
    <property type="entry name" value="Asn_synthase_B_C"/>
    <property type="match status" value="1"/>
</dbReference>
<evidence type="ECO:0000256" key="3">
    <source>
        <dbReference type="ARBA" id="ARBA00022840"/>
    </source>
</evidence>
<keyword evidence="4" id="KW-0315">Glutamine amidotransferase</keyword>
<accession>A0A6M3IUX2</accession>
<dbReference type="InterPro" id="IPR029055">
    <property type="entry name" value="Ntn_hydrolases_N"/>
</dbReference>
<keyword evidence="2" id="KW-0547">Nucleotide-binding</keyword>
<keyword evidence="3" id="KW-0067">ATP-binding</keyword>
<dbReference type="GO" id="GO:0005524">
    <property type="term" value="F:ATP binding"/>
    <property type="evidence" value="ECO:0007669"/>
    <property type="project" value="UniProtKB-KW"/>
</dbReference>
<evidence type="ECO:0000259" key="5">
    <source>
        <dbReference type="PROSITE" id="PS51278"/>
    </source>
</evidence>
<dbReference type="PIRSF" id="PIRSF001589">
    <property type="entry name" value="Asn_synthetase_glu-h"/>
    <property type="match status" value="1"/>
</dbReference>
<dbReference type="InterPro" id="IPR001962">
    <property type="entry name" value="Asn_synthase"/>
</dbReference>
<dbReference type="GO" id="GO:0006529">
    <property type="term" value="P:asparagine biosynthetic process"/>
    <property type="evidence" value="ECO:0007669"/>
    <property type="project" value="InterPro"/>
</dbReference>
<dbReference type="Pfam" id="PF00733">
    <property type="entry name" value="Asn_synthase"/>
    <property type="match status" value="1"/>
</dbReference>
<dbReference type="CDD" id="cd00712">
    <property type="entry name" value="AsnB"/>
    <property type="match status" value="1"/>
</dbReference>
<evidence type="ECO:0000313" key="6">
    <source>
        <dbReference type="EMBL" id="QJA60857.1"/>
    </source>
</evidence>
<reference evidence="6" key="1">
    <citation type="submission" date="2020-03" db="EMBL/GenBank/DDBJ databases">
        <title>The deep terrestrial virosphere.</title>
        <authorList>
            <person name="Holmfeldt K."/>
            <person name="Nilsson E."/>
            <person name="Simone D."/>
            <person name="Lopez-Fernandez M."/>
            <person name="Wu X."/>
            <person name="de Brujin I."/>
            <person name="Lundin D."/>
            <person name="Andersson A."/>
            <person name="Bertilsson S."/>
            <person name="Dopson M."/>
        </authorList>
    </citation>
    <scope>NUCLEOTIDE SEQUENCE</scope>
    <source>
        <strain evidence="6">MM415B01042</strain>
    </source>
</reference>
<sequence>MCGIAGYYGKKAYEFYSDIGLKKLLECKDLMLRRGPDNIDDFYDNKCLLIHSRLKVLDFSNEGDQPFSDHNYAMVFNGELYNYVEIKERLNKKNPNFRWRTSGDNEVMFNLLCEEGVDGVKQAEGMWAIAFYDRQYKEFTLIRDRFGEKPLWIYEKGGGIYFGSEIKYIKALSGDTFKIDYNHLTNYLAFGYRSLFAAGANCFYEDIYQLNPGSFITYGGVDSCIRSYSDSYVNIAEDDSLTYQDCVDGVRGRLKTAVNISTGRVDTDIVYLLSSGVDSNAIVSTALHLGQKVDTFSIIGNGIDYDEQPTIQEAVGYYHNNHTFVKLDGNNFLENLRGIIKYHEAPMCTVSYYLHWLLLREVSNRGYRIVVSGTGGDELFAGYYDHFLYWFYEANKNNWNKEWHNTFCEWNNNLKLHIRKEIFRDHLYFNGTADIDDRRRSYLYPSMSKYFKKINNILIMPTESFLYFRNYLRNRMLNELIFEVVPPILFEDDLNSSYFSLENRSPLLNKELFEFSLKIPTKYLLKGGYGKAILRDAIKPYTPNCITDQHRKIGFNASLKDLLPVRNLYRFIEDGDGEIYSLLEKEEIVKLGWKMERGDLTTDENKFLFSFISAKLFLEECDG</sequence>
<evidence type="ECO:0000256" key="4">
    <source>
        <dbReference type="ARBA" id="ARBA00022962"/>
    </source>
</evidence>
<dbReference type="Gene3D" id="3.40.50.620">
    <property type="entry name" value="HUPs"/>
    <property type="match status" value="1"/>
</dbReference>
<dbReference type="SUPFAM" id="SSF56235">
    <property type="entry name" value="N-terminal nucleophile aminohydrolases (Ntn hydrolases)"/>
    <property type="match status" value="1"/>
</dbReference>
<comment type="similarity">
    <text evidence="1">Belongs to the asparagine synthetase family.</text>
</comment>
<dbReference type="NCBIfam" id="TIGR01536">
    <property type="entry name" value="asn_synth_AEB"/>
    <property type="match status" value="1"/>
</dbReference>
<dbReference type="Pfam" id="PF13522">
    <property type="entry name" value="GATase_6"/>
    <property type="match status" value="1"/>
</dbReference>
<dbReference type="InterPro" id="IPR051786">
    <property type="entry name" value="ASN_synthetase/amidase"/>
</dbReference>
<feature type="domain" description="Glutamine amidotransferase type-2" evidence="5">
    <location>
        <begin position="2"/>
        <end position="221"/>
    </location>
</feature>
<gene>
    <name evidence="6" type="ORF">MM415B01042_0032</name>
</gene>
<dbReference type="InterPro" id="IPR006426">
    <property type="entry name" value="Asn_synth_AEB"/>
</dbReference>
<dbReference type="PANTHER" id="PTHR43284">
    <property type="entry name" value="ASPARAGINE SYNTHETASE (GLUTAMINE-HYDROLYZING)"/>
    <property type="match status" value="1"/>
</dbReference>
<dbReference type="EMBL" id="MT141422">
    <property type="protein sequence ID" value="QJA60857.1"/>
    <property type="molecule type" value="Genomic_DNA"/>
</dbReference>
<organism evidence="6">
    <name type="scientific">viral metagenome</name>
    <dbReference type="NCBI Taxonomy" id="1070528"/>
    <lineage>
        <taxon>unclassified sequences</taxon>
        <taxon>metagenomes</taxon>
        <taxon>organismal metagenomes</taxon>
    </lineage>
</organism>
<dbReference type="InterPro" id="IPR014729">
    <property type="entry name" value="Rossmann-like_a/b/a_fold"/>
</dbReference>
<dbReference type="PANTHER" id="PTHR43284:SF1">
    <property type="entry name" value="ASPARAGINE SYNTHETASE"/>
    <property type="match status" value="1"/>
</dbReference>
<evidence type="ECO:0000256" key="2">
    <source>
        <dbReference type="ARBA" id="ARBA00022741"/>
    </source>
</evidence>
<evidence type="ECO:0000256" key="1">
    <source>
        <dbReference type="ARBA" id="ARBA00005752"/>
    </source>
</evidence>
<name>A0A6M3IUX2_9ZZZZ</name>
<dbReference type="PROSITE" id="PS51278">
    <property type="entry name" value="GATASE_TYPE_2"/>
    <property type="match status" value="1"/>
</dbReference>
<dbReference type="SUPFAM" id="SSF52402">
    <property type="entry name" value="Adenine nucleotide alpha hydrolases-like"/>
    <property type="match status" value="1"/>
</dbReference>
<dbReference type="InterPro" id="IPR033738">
    <property type="entry name" value="AsnB_N"/>
</dbReference>
<dbReference type="AlphaFoldDB" id="A0A6M3IUX2"/>
<proteinExistence type="inferred from homology"/>